<keyword evidence="3" id="KW-1185">Reference proteome</keyword>
<feature type="compositionally biased region" description="Basic and acidic residues" evidence="1">
    <location>
        <begin position="25"/>
        <end position="37"/>
    </location>
</feature>
<evidence type="ECO:0000313" key="3">
    <source>
        <dbReference type="Proteomes" id="UP000324222"/>
    </source>
</evidence>
<feature type="region of interest" description="Disordered" evidence="1">
    <location>
        <begin position="95"/>
        <end position="116"/>
    </location>
</feature>
<organism evidence="2 3">
    <name type="scientific">Portunus trituberculatus</name>
    <name type="common">Swimming crab</name>
    <name type="synonym">Neptunus trituberculatus</name>
    <dbReference type="NCBI Taxonomy" id="210409"/>
    <lineage>
        <taxon>Eukaryota</taxon>
        <taxon>Metazoa</taxon>
        <taxon>Ecdysozoa</taxon>
        <taxon>Arthropoda</taxon>
        <taxon>Crustacea</taxon>
        <taxon>Multicrustacea</taxon>
        <taxon>Malacostraca</taxon>
        <taxon>Eumalacostraca</taxon>
        <taxon>Eucarida</taxon>
        <taxon>Decapoda</taxon>
        <taxon>Pleocyemata</taxon>
        <taxon>Brachyura</taxon>
        <taxon>Eubrachyura</taxon>
        <taxon>Portunoidea</taxon>
        <taxon>Portunidae</taxon>
        <taxon>Portuninae</taxon>
        <taxon>Portunus</taxon>
    </lineage>
</organism>
<feature type="compositionally biased region" description="Polar residues" evidence="1">
    <location>
        <begin position="38"/>
        <end position="49"/>
    </location>
</feature>
<gene>
    <name evidence="2" type="ORF">E2C01_032989</name>
</gene>
<evidence type="ECO:0000313" key="2">
    <source>
        <dbReference type="EMBL" id="MPC39452.1"/>
    </source>
</evidence>
<protein>
    <submittedName>
        <fullName evidence="2">Uncharacterized protein</fullName>
    </submittedName>
</protein>
<reference evidence="2 3" key="1">
    <citation type="submission" date="2019-05" db="EMBL/GenBank/DDBJ databases">
        <title>Another draft genome of Portunus trituberculatus and its Hox gene families provides insights of decapod evolution.</title>
        <authorList>
            <person name="Jeong J.-H."/>
            <person name="Song I."/>
            <person name="Kim S."/>
            <person name="Choi T."/>
            <person name="Kim D."/>
            <person name="Ryu S."/>
            <person name="Kim W."/>
        </authorList>
    </citation>
    <scope>NUCLEOTIDE SEQUENCE [LARGE SCALE GENOMIC DNA]</scope>
    <source>
        <tissue evidence="2">Muscle</tissue>
    </source>
</reference>
<feature type="region of interest" description="Disordered" evidence="1">
    <location>
        <begin position="1"/>
        <end position="61"/>
    </location>
</feature>
<evidence type="ECO:0000256" key="1">
    <source>
        <dbReference type="SAM" id="MobiDB-lite"/>
    </source>
</evidence>
<accession>A0A5B7EYY1</accession>
<name>A0A5B7EYY1_PORTR</name>
<comment type="caution">
    <text evidence="2">The sequence shown here is derived from an EMBL/GenBank/DDBJ whole genome shotgun (WGS) entry which is preliminary data.</text>
</comment>
<dbReference type="AlphaFoldDB" id="A0A5B7EYY1"/>
<proteinExistence type="predicted"/>
<dbReference type="EMBL" id="VSRR010004366">
    <property type="protein sequence ID" value="MPC39452.1"/>
    <property type="molecule type" value="Genomic_DNA"/>
</dbReference>
<sequence>MAGKINSPDNTELTPKTPKYSHVTTHSDYKSAKEKQNPSKSGNKNYTQPNKERMKGTEWWHSASSRPVLWSAWRRSHAFVSRGKRYNQTCILSTSDFPPQMRSRNDWSRLNGGMTG</sequence>
<dbReference type="Proteomes" id="UP000324222">
    <property type="component" value="Unassembled WGS sequence"/>
</dbReference>